<evidence type="ECO:0000256" key="1">
    <source>
        <dbReference type="SAM" id="MobiDB-lite"/>
    </source>
</evidence>
<name>A0AAD6XAQ7_9AGAR</name>
<feature type="transmembrane region" description="Helical" evidence="2">
    <location>
        <begin position="37"/>
        <end position="57"/>
    </location>
</feature>
<accession>A0AAD6XAQ7</accession>
<evidence type="ECO:0000313" key="4">
    <source>
        <dbReference type="Proteomes" id="UP001218188"/>
    </source>
</evidence>
<feature type="compositionally biased region" description="Basic and acidic residues" evidence="1">
    <location>
        <begin position="78"/>
        <end position="94"/>
    </location>
</feature>
<keyword evidence="2" id="KW-1133">Transmembrane helix</keyword>
<keyword evidence="4" id="KW-1185">Reference proteome</keyword>
<sequence length="109" mass="12346">MSVGFSAGCAKRQQTRGQVANCDIRDPLWKQSTAGPLFSFTFQYYYLLLFYNILLLLNCEARAPPNYGSHHIGYRREKNQERGGLHSGRWDVSGKARGRSRTIPASNGY</sequence>
<comment type="caution">
    <text evidence="3">The sequence shown here is derived from an EMBL/GenBank/DDBJ whole genome shotgun (WGS) entry which is preliminary data.</text>
</comment>
<keyword evidence="2" id="KW-0812">Transmembrane</keyword>
<feature type="region of interest" description="Disordered" evidence="1">
    <location>
        <begin position="78"/>
        <end position="109"/>
    </location>
</feature>
<keyword evidence="2" id="KW-0472">Membrane</keyword>
<gene>
    <name evidence="3" type="ORF">C8F04DRAFT_1179691</name>
</gene>
<dbReference type="AlphaFoldDB" id="A0AAD6XAQ7"/>
<reference evidence="3" key="1">
    <citation type="submission" date="2023-03" db="EMBL/GenBank/DDBJ databases">
        <title>Massive genome expansion in bonnet fungi (Mycena s.s.) driven by repeated elements and novel gene families across ecological guilds.</title>
        <authorList>
            <consortium name="Lawrence Berkeley National Laboratory"/>
            <person name="Harder C.B."/>
            <person name="Miyauchi S."/>
            <person name="Viragh M."/>
            <person name="Kuo A."/>
            <person name="Thoen E."/>
            <person name="Andreopoulos B."/>
            <person name="Lu D."/>
            <person name="Skrede I."/>
            <person name="Drula E."/>
            <person name="Henrissat B."/>
            <person name="Morin E."/>
            <person name="Kohler A."/>
            <person name="Barry K."/>
            <person name="LaButti K."/>
            <person name="Morin E."/>
            <person name="Salamov A."/>
            <person name="Lipzen A."/>
            <person name="Mereny Z."/>
            <person name="Hegedus B."/>
            <person name="Baldrian P."/>
            <person name="Stursova M."/>
            <person name="Weitz H."/>
            <person name="Taylor A."/>
            <person name="Grigoriev I.V."/>
            <person name="Nagy L.G."/>
            <person name="Martin F."/>
            <person name="Kauserud H."/>
        </authorList>
    </citation>
    <scope>NUCLEOTIDE SEQUENCE</scope>
    <source>
        <strain evidence="3">CBHHK200</strain>
    </source>
</reference>
<organism evidence="3 4">
    <name type="scientific">Mycena alexandri</name>
    <dbReference type="NCBI Taxonomy" id="1745969"/>
    <lineage>
        <taxon>Eukaryota</taxon>
        <taxon>Fungi</taxon>
        <taxon>Dikarya</taxon>
        <taxon>Basidiomycota</taxon>
        <taxon>Agaricomycotina</taxon>
        <taxon>Agaricomycetes</taxon>
        <taxon>Agaricomycetidae</taxon>
        <taxon>Agaricales</taxon>
        <taxon>Marasmiineae</taxon>
        <taxon>Mycenaceae</taxon>
        <taxon>Mycena</taxon>
    </lineage>
</organism>
<dbReference type="EMBL" id="JARJCM010000032">
    <property type="protein sequence ID" value="KAJ7038379.1"/>
    <property type="molecule type" value="Genomic_DNA"/>
</dbReference>
<dbReference type="Proteomes" id="UP001218188">
    <property type="component" value="Unassembled WGS sequence"/>
</dbReference>
<protein>
    <submittedName>
        <fullName evidence="3">Uncharacterized protein</fullName>
    </submittedName>
</protein>
<evidence type="ECO:0000256" key="2">
    <source>
        <dbReference type="SAM" id="Phobius"/>
    </source>
</evidence>
<proteinExistence type="predicted"/>
<evidence type="ECO:0000313" key="3">
    <source>
        <dbReference type="EMBL" id="KAJ7038379.1"/>
    </source>
</evidence>